<dbReference type="AlphaFoldDB" id="A0A7X5U467"/>
<dbReference type="RefSeq" id="WP_167163399.1">
    <property type="nucleotide sequence ID" value="NZ_JAANOW010000003.1"/>
</dbReference>
<protein>
    <submittedName>
        <fullName evidence="1">Uncharacterized protein</fullName>
    </submittedName>
</protein>
<keyword evidence="2" id="KW-1185">Reference proteome</keyword>
<dbReference type="EMBL" id="JAANOW010000003">
    <property type="protein sequence ID" value="NIH98044.1"/>
    <property type="molecule type" value="Genomic_DNA"/>
</dbReference>
<comment type="caution">
    <text evidence="1">The sequence shown here is derived from an EMBL/GenBank/DDBJ whole genome shotgun (WGS) entry which is preliminary data.</text>
</comment>
<organism evidence="1 2">
    <name type="scientific">Mycolicibacterium fluoranthenivorans</name>
    <dbReference type="NCBI Taxonomy" id="258505"/>
    <lineage>
        <taxon>Bacteria</taxon>
        <taxon>Bacillati</taxon>
        <taxon>Actinomycetota</taxon>
        <taxon>Actinomycetes</taxon>
        <taxon>Mycobacteriales</taxon>
        <taxon>Mycobacteriaceae</taxon>
        <taxon>Mycolicibacterium</taxon>
    </lineage>
</organism>
<evidence type="ECO:0000313" key="1">
    <source>
        <dbReference type="EMBL" id="NIH98044.1"/>
    </source>
</evidence>
<proteinExistence type="predicted"/>
<sequence length="72" mass="7674">MERPRTYQDLREDSPTFGAVAVKLPEGSTLGDYGAMTLDRGGNYPRAARIEGWTELVPVVGEQPALPPGSGA</sequence>
<gene>
    <name evidence="1" type="ORF">FHU31_005050</name>
</gene>
<evidence type="ECO:0000313" key="2">
    <source>
        <dbReference type="Proteomes" id="UP000547444"/>
    </source>
</evidence>
<name>A0A7X5U467_9MYCO</name>
<reference evidence="1 2" key="1">
    <citation type="submission" date="2020-03" db="EMBL/GenBank/DDBJ databases">
        <title>Sequencing the genomes of 1000 actinobacteria strains.</title>
        <authorList>
            <person name="Klenk H.-P."/>
        </authorList>
    </citation>
    <scope>NUCLEOTIDE SEQUENCE [LARGE SCALE GENOMIC DNA]</scope>
    <source>
        <strain evidence="1 2">DSM 44556</strain>
    </source>
</reference>
<accession>A0A7X5U467</accession>
<dbReference type="Proteomes" id="UP000547444">
    <property type="component" value="Unassembled WGS sequence"/>
</dbReference>